<protein>
    <submittedName>
        <fullName evidence="2">Uncharacterized protein</fullName>
    </submittedName>
</protein>
<proteinExistence type="predicted"/>
<dbReference type="Proteomes" id="UP000309215">
    <property type="component" value="Unassembled WGS sequence"/>
</dbReference>
<evidence type="ECO:0000313" key="2">
    <source>
        <dbReference type="EMBL" id="TKD03840.1"/>
    </source>
</evidence>
<dbReference type="EMBL" id="SSMQ01000027">
    <property type="protein sequence ID" value="TKD03840.1"/>
    <property type="molecule type" value="Genomic_DNA"/>
</dbReference>
<evidence type="ECO:0000256" key="1">
    <source>
        <dbReference type="SAM" id="MobiDB-lite"/>
    </source>
</evidence>
<gene>
    <name evidence="2" type="ORF">E8A74_24975</name>
</gene>
<dbReference type="PROSITE" id="PS51257">
    <property type="entry name" value="PROKAR_LIPOPROTEIN"/>
    <property type="match status" value="1"/>
</dbReference>
<dbReference type="RefSeq" id="WP_136931574.1">
    <property type="nucleotide sequence ID" value="NZ_SSMQ01000027.1"/>
</dbReference>
<organism evidence="2 3">
    <name type="scientific">Polyangium fumosum</name>
    <dbReference type="NCBI Taxonomy" id="889272"/>
    <lineage>
        <taxon>Bacteria</taxon>
        <taxon>Pseudomonadati</taxon>
        <taxon>Myxococcota</taxon>
        <taxon>Polyangia</taxon>
        <taxon>Polyangiales</taxon>
        <taxon>Polyangiaceae</taxon>
        <taxon>Polyangium</taxon>
    </lineage>
</organism>
<evidence type="ECO:0000313" key="3">
    <source>
        <dbReference type="Proteomes" id="UP000309215"/>
    </source>
</evidence>
<comment type="caution">
    <text evidence="2">The sequence shown here is derived from an EMBL/GenBank/DDBJ whole genome shotgun (WGS) entry which is preliminary data.</text>
</comment>
<accession>A0A4U1J8E0</accession>
<reference evidence="2 3" key="1">
    <citation type="submission" date="2019-04" db="EMBL/GenBank/DDBJ databases">
        <authorList>
            <person name="Li Y."/>
            <person name="Wang J."/>
        </authorList>
    </citation>
    <scope>NUCLEOTIDE SEQUENCE [LARGE SCALE GENOMIC DNA]</scope>
    <source>
        <strain evidence="2 3">DSM 14668</strain>
    </source>
</reference>
<dbReference type="OrthoDB" id="5520105at2"/>
<sequence>MQIDRSRFLLLTATMASGACGGAAQPGAGDPVVAAPVVTLPEEEKPASAVPRGVAGSPGGTGADEPSAIVATLDGTGVTGLEDLVTCDDDGVAPKGCSTLRAPGPQCESFTDTRDMCGKLAHGLKPSVAEKAVDCLLAKSGKQSICSFDAANQCGMSAVRKASCIEPSTQSACAPAVKACGGRLSTKDCQALLSAVTSKNRQNMIACVTEGCSIDYCMYSVE</sequence>
<dbReference type="AlphaFoldDB" id="A0A4U1J8E0"/>
<feature type="region of interest" description="Disordered" evidence="1">
    <location>
        <begin position="43"/>
        <end position="66"/>
    </location>
</feature>
<keyword evidence="3" id="KW-1185">Reference proteome</keyword>
<name>A0A4U1J8E0_9BACT</name>